<protein>
    <submittedName>
        <fullName evidence="1">Uncharacterized protein</fullName>
    </submittedName>
</protein>
<gene>
    <name evidence="1" type="ORF">MRATA1EN1_LOCUS25207</name>
</gene>
<proteinExistence type="predicted"/>
<sequence length="85" mass="9112">MNKQPIARDYAGQLDAWTAKIRPVPAPHSAQTSAHGSSYERGCPSPLLAQPLWLLVTAPSPPHVLGVYLWTAVLPVGTESSAVQR</sequence>
<name>A0ABN8ZQK3_RANTA</name>
<dbReference type="Proteomes" id="UP001176941">
    <property type="component" value="Chromosome 6"/>
</dbReference>
<organism evidence="1 2">
    <name type="scientific">Rangifer tarandus platyrhynchus</name>
    <name type="common">Svalbard reindeer</name>
    <dbReference type="NCBI Taxonomy" id="3082113"/>
    <lineage>
        <taxon>Eukaryota</taxon>
        <taxon>Metazoa</taxon>
        <taxon>Chordata</taxon>
        <taxon>Craniata</taxon>
        <taxon>Vertebrata</taxon>
        <taxon>Euteleostomi</taxon>
        <taxon>Mammalia</taxon>
        <taxon>Eutheria</taxon>
        <taxon>Laurasiatheria</taxon>
        <taxon>Artiodactyla</taxon>
        <taxon>Ruminantia</taxon>
        <taxon>Pecora</taxon>
        <taxon>Cervidae</taxon>
        <taxon>Odocoileinae</taxon>
        <taxon>Rangifer</taxon>
    </lineage>
</organism>
<keyword evidence="2" id="KW-1185">Reference proteome</keyword>
<reference evidence="1" key="1">
    <citation type="submission" date="2023-04" db="EMBL/GenBank/DDBJ databases">
        <authorList>
            <consortium name="ELIXIR-Norway"/>
        </authorList>
    </citation>
    <scope>NUCLEOTIDE SEQUENCE [LARGE SCALE GENOMIC DNA]</scope>
</reference>
<accession>A0ABN8ZQK3</accession>
<evidence type="ECO:0000313" key="2">
    <source>
        <dbReference type="Proteomes" id="UP001176941"/>
    </source>
</evidence>
<evidence type="ECO:0000313" key="1">
    <source>
        <dbReference type="EMBL" id="CAI9176245.1"/>
    </source>
</evidence>
<dbReference type="EMBL" id="OX459942">
    <property type="protein sequence ID" value="CAI9176245.1"/>
    <property type="molecule type" value="Genomic_DNA"/>
</dbReference>